<dbReference type="AlphaFoldDB" id="A0A5B7FBS3"/>
<evidence type="ECO:0000313" key="2">
    <source>
        <dbReference type="Proteomes" id="UP000324222"/>
    </source>
</evidence>
<dbReference type="EMBL" id="VSRR010006041">
    <property type="protein sequence ID" value="MPC43912.1"/>
    <property type="molecule type" value="Genomic_DNA"/>
</dbReference>
<evidence type="ECO:0000313" key="1">
    <source>
        <dbReference type="EMBL" id="MPC43912.1"/>
    </source>
</evidence>
<proteinExistence type="predicted"/>
<accession>A0A5B7FBS3</accession>
<organism evidence="1 2">
    <name type="scientific">Portunus trituberculatus</name>
    <name type="common">Swimming crab</name>
    <name type="synonym">Neptunus trituberculatus</name>
    <dbReference type="NCBI Taxonomy" id="210409"/>
    <lineage>
        <taxon>Eukaryota</taxon>
        <taxon>Metazoa</taxon>
        <taxon>Ecdysozoa</taxon>
        <taxon>Arthropoda</taxon>
        <taxon>Crustacea</taxon>
        <taxon>Multicrustacea</taxon>
        <taxon>Malacostraca</taxon>
        <taxon>Eumalacostraca</taxon>
        <taxon>Eucarida</taxon>
        <taxon>Decapoda</taxon>
        <taxon>Pleocyemata</taxon>
        <taxon>Brachyura</taxon>
        <taxon>Eubrachyura</taxon>
        <taxon>Portunoidea</taxon>
        <taxon>Portunidae</taxon>
        <taxon>Portuninae</taxon>
        <taxon>Portunus</taxon>
    </lineage>
</organism>
<keyword evidence="2" id="KW-1185">Reference proteome</keyword>
<sequence length="79" mass="8633">MVAGSYPVTASLGSAARRSKGSAVHELVWLVSSRKYRRVWAAGGSGHSLLSHLAYSGAIYYNYKSTIMNTLSQTYINFD</sequence>
<name>A0A5B7FBS3_PORTR</name>
<protein>
    <submittedName>
        <fullName evidence="1">Uncharacterized protein</fullName>
    </submittedName>
</protein>
<reference evidence="1 2" key="1">
    <citation type="submission" date="2019-05" db="EMBL/GenBank/DDBJ databases">
        <title>Another draft genome of Portunus trituberculatus and its Hox gene families provides insights of decapod evolution.</title>
        <authorList>
            <person name="Jeong J.-H."/>
            <person name="Song I."/>
            <person name="Kim S."/>
            <person name="Choi T."/>
            <person name="Kim D."/>
            <person name="Ryu S."/>
            <person name="Kim W."/>
        </authorList>
    </citation>
    <scope>NUCLEOTIDE SEQUENCE [LARGE SCALE GENOMIC DNA]</scope>
    <source>
        <tissue evidence="1">Muscle</tissue>
    </source>
</reference>
<dbReference type="Proteomes" id="UP000324222">
    <property type="component" value="Unassembled WGS sequence"/>
</dbReference>
<gene>
    <name evidence="1" type="ORF">E2C01_037567</name>
</gene>
<comment type="caution">
    <text evidence="1">The sequence shown here is derived from an EMBL/GenBank/DDBJ whole genome shotgun (WGS) entry which is preliminary data.</text>
</comment>